<dbReference type="PANTHER" id="PTHR12478:SF16">
    <property type="entry name" value="PROTEIN CHARYBDE-RELATED"/>
    <property type="match status" value="1"/>
</dbReference>
<dbReference type="AlphaFoldDB" id="A0AAV8VLM4"/>
<dbReference type="GO" id="GO:0006915">
    <property type="term" value="P:apoptotic process"/>
    <property type="evidence" value="ECO:0007669"/>
    <property type="project" value="TreeGrafter"/>
</dbReference>
<dbReference type="InterPro" id="IPR012918">
    <property type="entry name" value="RTP801-like"/>
</dbReference>
<accession>A0AAV8VLM4</accession>
<keyword evidence="5" id="KW-1185">Reference proteome</keyword>
<dbReference type="GO" id="GO:0005737">
    <property type="term" value="C:cytoplasm"/>
    <property type="evidence" value="ECO:0007669"/>
    <property type="project" value="UniProtKB-SubCell"/>
</dbReference>
<dbReference type="Proteomes" id="UP001159042">
    <property type="component" value="Unassembled WGS sequence"/>
</dbReference>
<comment type="caution">
    <text evidence="4">The sequence shown here is derived from an EMBL/GenBank/DDBJ whole genome shotgun (WGS) entry which is preliminary data.</text>
</comment>
<dbReference type="GO" id="GO:0032006">
    <property type="term" value="P:regulation of TOR signaling"/>
    <property type="evidence" value="ECO:0007669"/>
    <property type="project" value="TreeGrafter"/>
</dbReference>
<proteinExistence type="inferred from homology"/>
<evidence type="ECO:0000256" key="1">
    <source>
        <dbReference type="ARBA" id="ARBA00004496"/>
    </source>
</evidence>
<dbReference type="EMBL" id="JANEYG010000059">
    <property type="protein sequence ID" value="KAJ8915024.1"/>
    <property type="molecule type" value="Genomic_DNA"/>
</dbReference>
<name>A0AAV8VLM4_9CUCU</name>
<gene>
    <name evidence="4" type="ORF">NQ315_015999</name>
</gene>
<evidence type="ECO:0000313" key="5">
    <source>
        <dbReference type="Proteomes" id="UP001159042"/>
    </source>
</evidence>
<dbReference type="GO" id="GO:0009968">
    <property type="term" value="P:negative regulation of signal transduction"/>
    <property type="evidence" value="ECO:0007669"/>
    <property type="project" value="InterPro"/>
</dbReference>
<comment type="subcellular location">
    <subcellularLocation>
        <location evidence="1">Cytoplasm</location>
    </subcellularLocation>
</comment>
<dbReference type="PANTHER" id="PTHR12478">
    <property type="entry name" value="DNA-DAMAGE-INDUCIBLE TRANSCRIPT 4 PROTEIN DDIT4"/>
    <property type="match status" value="1"/>
</dbReference>
<comment type="similarity">
    <text evidence="2">Belongs to the DDIT4 family.</text>
</comment>
<evidence type="ECO:0000256" key="3">
    <source>
        <dbReference type="ARBA" id="ARBA00022490"/>
    </source>
</evidence>
<protein>
    <submittedName>
        <fullName evidence="4">Uncharacterized protein</fullName>
    </submittedName>
</protein>
<dbReference type="InterPro" id="IPR038281">
    <property type="entry name" value="RTP801-like_C_sf"/>
</dbReference>
<dbReference type="Gene3D" id="3.90.470.40">
    <property type="entry name" value="RTP801-like"/>
    <property type="match status" value="1"/>
</dbReference>
<evidence type="ECO:0000313" key="4">
    <source>
        <dbReference type="EMBL" id="KAJ8915024.1"/>
    </source>
</evidence>
<organism evidence="4 5">
    <name type="scientific">Exocentrus adspersus</name>
    <dbReference type="NCBI Taxonomy" id="1586481"/>
    <lineage>
        <taxon>Eukaryota</taxon>
        <taxon>Metazoa</taxon>
        <taxon>Ecdysozoa</taxon>
        <taxon>Arthropoda</taxon>
        <taxon>Hexapoda</taxon>
        <taxon>Insecta</taxon>
        <taxon>Pterygota</taxon>
        <taxon>Neoptera</taxon>
        <taxon>Endopterygota</taxon>
        <taxon>Coleoptera</taxon>
        <taxon>Polyphaga</taxon>
        <taxon>Cucujiformia</taxon>
        <taxon>Chrysomeloidea</taxon>
        <taxon>Cerambycidae</taxon>
        <taxon>Lamiinae</taxon>
        <taxon>Acanthocinini</taxon>
        <taxon>Exocentrus</taxon>
    </lineage>
</organism>
<sequence length="208" mass="22667">MFRSSFQEERVAKDSKLQAVFSKLAAVLPGAEDLGNNNPKTMSSDIIESVLADAPVPTPTDWNHHDVFSCSGVEDVAAADVDCLAVAVASLARRIEAELRSAKRTHLSCGEVLLPCGLLQRIAADIVAMAESEPCGLRGCKLYLLFETTRHCIRLGTVQCDVATAATFELYLTLKQSSTGWQFLPQFISAKLFCLERSGKLDKMCKIL</sequence>
<reference evidence="4 5" key="1">
    <citation type="journal article" date="2023" name="Insect Mol. Biol.">
        <title>Genome sequencing provides insights into the evolution of gene families encoding plant cell wall-degrading enzymes in longhorned beetles.</title>
        <authorList>
            <person name="Shin N.R."/>
            <person name="Okamura Y."/>
            <person name="Kirsch R."/>
            <person name="Pauchet Y."/>
        </authorList>
    </citation>
    <scope>NUCLEOTIDE SEQUENCE [LARGE SCALE GENOMIC DNA]</scope>
    <source>
        <strain evidence="4">EAD_L_NR</strain>
    </source>
</reference>
<keyword evidence="3" id="KW-0963">Cytoplasm</keyword>
<dbReference type="Pfam" id="PF07809">
    <property type="entry name" value="RTP801_C"/>
    <property type="match status" value="1"/>
</dbReference>
<evidence type="ECO:0000256" key="2">
    <source>
        <dbReference type="ARBA" id="ARBA00010670"/>
    </source>
</evidence>